<name>Q23Q25_TETTS</name>
<dbReference type="AlphaFoldDB" id="Q23Q25"/>
<accession>Q23Q25</accession>
<dbReference type="GeneID" id="7825695"/>
<evidence type="ECO:0000313" key="2">
    <source>
        <dbReference type="Proteomes" id="UP000009168"/>
    </source>
</evidence>
<sequence>MGNFISGQRKQQAIQESISEQEIQKYSHIKAIAINSPQNFTLDDAKYNCIETINFHLAFRNLNDEEIIHISNLLYILPQTLRVANFMLQSNKVSEKGWSCFFSNIKYLSSLSQLSLSLNNSDSLNIKPSNFKTLGKSLPKSLTLIYLNLNTIQISLKCIEELLKEATQKPNLNSVRLLANQLIEDYNGYFFEKFHTWFSKSNVSVIDFYLSFQTINDYDVATSFEQFFANIPNHLQMIKLQIRINLTATAYLSITQIINKLMKKINGKKLEILQLEILSKQQNNFEFKNQIACINNILLALNTSNLSYFQLFSQFGSFTCKNSELQISNISHIELQKGDIFETALSTRLSFHYENIPELHYLLNKQKIIQMLQIAIYSKLVQPTLFSYSKSFQMKYNCWDLHF</sequence>
<reference evidence="2" key="1">
    <citation type="journal article" date="2006" name="PLoS Biol.">
        <title>Macronuclear genome sequence of the ciliate Tetrahymena thermophila, a model eukaryote.</title>
        <authorList>
            <person name="Eisen J.A."/>
            <person name="Coyne R.S."/>
            <person name="Wu M."/>
            <person name="Wu D."/>
            <person name="Thiagarajan M."/>
            <person name="Wortman J.R."/>
            <person name="Badger J.H."/>
            <person name="Ren Q."/>
            <person name="Amedeo P."/>
            <person name="Jones K.M."/>
            <person name="Tallon L.J."/>
            <person name="Delcher A.L."/>
            <person name="Salzberg S.L."/>
            <person name="Silva J.C."/>
            <person name="Haas B.J."/>
            <person name="Majoros W.H."/>
            <person name="Farzad M."/>
            <person name="Carlton J.M."/>
            <person name="Smith R.K. Jr."/>
            <person name="Garg J."/>
            <person name="Pearlman R.E."/>
            <person name="Karrer K.M."/>
            <person name="Sun L."/>
            <person name="Manning G."/>
            <person name="Elde N.C."/>
            <person name="Turkewitz A.P."/>
            <person name="Asai D.J."/>
            <person name="Wilkes D.E."/>
            <person name="Wang Y."/>
            <person name="Cai H."/>
            <person name="Collins K."/>
            <person name="Stewart B.A."/>
            <person name="Lee S.R."/>
            <person name="Wilamowska K."/>
            <person name="Weinberg Z."/>
            <person name="Ruzzo W.L."/>
            <person name="Wloga D."/>
            <person name="Gaertig J."/>
            <person name="Frankel J."/>
            <person name="Tsao C.-C."/>
            <person name="Gorovsky M.A."/>
            <person name="Keeling P.J."/>
            <person name="Waller R.F."/>
            <person name="Patron N.J."/>
            <person name="Cherry J.M."/>
            <person name="Stover N.A."/>
            <person name="Krieger C.J."/>
            <person name="del Toro C."/>
            <person name="Ryder H.F."/>
            <person name="Williamson S.C."/>
            <person name="Barbeau R.A."/>
            <person name="Hamilton E.P."/>
            <person name="Orias E."/>
        </authorList>
    </citation>
    <scope>NUCLEOTIDE SEQUENCE [LARGE SCALE GENOMIC DNA]</scope>
    <source>
        <strain evidence="2">SB210</strain>
    </source>
</reference>
<dbReference type="SUPFAM" id="SSF52047">
    <property type="entry name" value="RNI-like"/>
    <property type="match status" value="1"/>
</dbReference>
<dbReference type="KEGG" id="tet:TTHERM_00460590"/>
<evidence type="ECO:0000313" key="1">
    <source>
        <dbReference type="EMBL" id="EAR98510.2"/>
    </source>
</evidence>
<dbReference type="RefSeq" id="XP_001018755.2">
    <property type="nucleotide sequence ID" value="XM_001018755.2"/>
</dbReference>
<protein>
    <submittedName>
        <fullName evidence="1">Uncharacterized protein</fullName>
    </submittedName>
</protein>
<dbReference type="EMBL" id="GG662650">
    <property type="protein sequence ID" value="EAR98510.2"/>
    <property type="molecule type" value="Genomic_DNA"/>
</dbReference>
<dbReference type="Gene3D" id="3.80.10.10">
    <property type="entry name" value="Ribonuclease Inhibitor"/>
    <property type="match status" value="1"/>
</dbReference>
<keyword evidence="2" id="KW-1185">Reference proteome</keyword>
<organism evidence="1 2">
    <name type="scientific">Tetrahymena thermophila (strain SB210)</name>
    <dbReference type="NCBI Taxonomy" id="312017"/>
    <lineage>
        <taxon>Eukaryota</taxon>
        <taxon>Sar</taxon>
        <taxon>Alveolata</taxon>
        <taxon>Ciliophora</taxon>
        <taxon>Intramacronucleata</taxon>
        <taxon>Oligohymenophorea</taxon>
        <taxon>Hymenostomatida</taxon>
        <taxon>Tetrahymenina</taxon>
        <taxon>Tetrahymenidae</taxon>
        <taxon>Tetrahymena</taxon>
    </lineage>
</organism>
<proteinExistence type="predicted"/>
<dbReference type="InParanoid" id="Q23Q25"/>
<dbReference type="InterPro" id="IPR032675">
    <property type="entry name" value="LRR_dom_sf"/>
</dbReference>
<dbReference type="Proteomes" id="UP000009168">
    <property type="component" value="Unassembled WGS sequence"/>
</dbReference>
<dbReference type="HOGENOM" id="CLU_1258363_0_0_1"/>
<gene>
    <name evidence="1" type="ORF">TTHERM_00460590</name>
</gene>